<reference evidence="2" key="1">
    <citation type="submission" date="2022-04" db="EMBL/GenBank/DDBJ databases">
        <title>Desulfatitalea alkaliphila sp. nov., a novel anaerobic sulfate-reducing bacterium isolated from terrestrial mud volcano, Taman Peninsula, Russia.</title>
        <authorList>
            <person name="Khomyakova M.A."/>
            <person name="Merkel A.Y."/>
            <person name="Slobodkin A.I."/>
        </authorList>
    </citation>
    <scope>NUCLEOTIDE SEQUENCE</scope>
    <source>
        <strain evidence="2">M08but</strain>
    </source>
</reference>
<organism evidence="2 3">
    <name type="scientific">Desulfatitalea alkaliphila</name>
    <dbReference type="NCBI Taxonomy" id="2929485"/>
    <lineage>
        <taxon>Bacteria</taxon>
        <taxon>Pseudomonadati</taxon>
        <taxon>Thermodesulfobacteriota</taxon>
        <taxon>Desulfobacteria</taxon>
        <taxon>Desulfobacterales</taxon>
        <taxon>Desulfosarcinaceae</taxon>
        <taxon>Desulfatitalea</taxon>
    </lineage>
</organism>
<dbReference type="InterPro" id="IPR051319">
    <property type="entry name" value="Oligoribo/pAp-PDE_c-di-AMP_PDE"/>
</dbReference>
<protein>
    <submittedName>
        <fullName evidence="2">DHH family phosphoesterase</fullName>
    </submittedName>
</protein>
<dbReference type="Pfam" id="PF01368">
    <property type="entry name" value="DHH"/>
    <property type="match status" value="1"/>
</dbReference>
<dbReference type="InterPro" id="IPR001667">
    <property type="entry name" value="DDH_dom"/>
</dbReference>
<dbReference type="SUPFAM" id="SSF64182">
    <property type="entry name" value="DHH phosphoesterases"/>
    <property type="match status" value="1"/>
</dbReference>
<dbReference type="PANTHER" id="PTHR47618:SF1">
    <property type="entry name" value="BIFUNCTIONAL OLIGORIBONUCLEASE AND PAP PHOSPHATASE NRNA"/>
    <property type="match status" value="1"/>
</dbReference>
<evidence type="ECO:0000313" key="3">
    <source>
        <dbReference type="Proteomes" id="UP001165427"/>
    </source>
</evidence>
<sequence length="343" mass="38109">MTISTKERLRRFHARFKGDDHVLLPIVADPDAIACAMAIKRLLWRKVAGVTIAHVNEIRRADNLVLIRLVGVALVPFEKVDPRAFSRIVLVDAQPDHHPVLKALQPDIIIDHHPTGESAKAPVSDIRPTYGATASILVEYLRAAGIKPSTKLATALYYAIKTDTANFERHTRMEDLNAFQFVFRHANIALARRIETAEIRRDFLKFFKMALDGLRIRKGRAFVHLGPVTHPDASVQVADFLMRIDTVNWSIVSGVYQRKLTIIFRNDGIRKDAGRLAKGRFGRWGSAGGHKSAARAEIGLEALEGVVDTRDHGELARWIAQIIEKGPGKSAKTDPPANAPEQG</sequence>
<evidence type="ECO:0000259" key="1">
    <source>
        <dbReference type="Pfam" id="PF01368"/>
    </source>
</evidence>
<proteinExistence type="predicted"/>
<dbReference type="Gene3D" id="3.90.1640.10">
    <property type="entry name" value="inorganic pyrophosphatase (n-terminal core)"/>
    <property type="match status" value="1"/>
</dbReference>
<keyword evidence="3" id="KW-1185">Reference proteome</keyword>
<name>A0AA41QYP0_9BACT</name>
<dbReference type="InterPro" id="IPR038763">
    <property type="entry name" value="DHH_sf"/>
</dbReference>
<evidence type="ECO:0000313" key="2">
    <source>
        <dbReference type="EMBL" id="MCJ8499457.1"/>
    </source>
</evidence>
<gene>
    <name evidence="2" type="ORF">MRX98_02635</name>
</gene>
<dbReference type="EMBL" id="JALJRB010000002">
    <property type="protein sequence ID" value="MCJ8499457.1"/>
    <property type="molecule type" value="Genomic_DNA"/>
</dbReference>
<feature type="domain" description="DDH" evidence="1">
    <location>
        <begin position="28"/>
        <end position="160"/>
    </location>
</feature>
<dbReference type="Proteomes" id="UP001165427">
    <property type="component" value="Unassembled WGS sequence"/>
</dbReference>
<dbReference type="RefSeq" id="WP_246902784.1">
    <property type="nucleotide sequence ID" value="NZ_JALJRB010000002.1"/>
</dbReference>
<accession>A0AA41QYP0</accession>
<comment type="caution">
    <text evidence="2">The sequence shown here is derived from an EMBL/GenBank/DDBJ whole genome shotgun (WGS) entry which is preliminary data.</text>
</comment>
<dbReference type="PANTHER" id="PTHR47618">
    <property type="entry name" value="BIFUNCTIONAL OLIGORIBONUCLEASE AND PAP PHOSPHATASE NRNA"/>
    <property type="match status" value="1"/>
</dbReference>
<dbReference type="AlphaFoldDB" id="A0AA41QYP0"/>